<feature type="non-terminal residue" evidence="1">
    <location>
        <position position="1"/>
    </location>
</feature>
<reference evidence="1 2" key="1">
    <citation type="journal article" date="2018" name="Nat. Ecol. Evol.">
        <title>Shark genomes provide insights into elasmobranch evolution and the origin of vertebrates.</title>
        <authorList>
            <person name="Hara Y"/>
            <person name="Yamaguchi K"/>
            <person name="Onimaru K"/>
            <person name="Kadota M"/>
            <person name="Koyanagi M"/>
            <person name="Keeley SD"/>
            <person name="Tatsumi K"/>
            <person name="Tanaka K"/>
            <person name="Motone F"/>
            <person name="Kageyama Y"/>
            <person name="Nozu R"/>
            <person name="Adachi N"/>
            <person name="Nishimura O"/>
            <person name="Nakagawa R"/>
            <person name="Tanegashima C"/>
            <person name="Kiyatake I"/>
            <person name="Matsumoto R"/>
            <person name="Murakumo K"/>
            <person name="Nishida K"/>
            <person name="Terakita A"/>
            <person name="Kuratani S"/>
            <person name="Sato K"/>
            <person name="Hyodo S Kuraku.S."/>
        </authorList>
    </citation>
    <scope>NUCLEOTIDE SEQUENCE [LARGE SCALE GENOMIC DNA]</scope>
</reference>
<dbReference type="AlphaFoldDB" id="A0A401TFK1"/>
<gene>
    <name evidence="1" type="ORF">chiPu_0025091</name>
</gene>
<accession>A0A401TFK1</accession>
<dbReference type="STRING" id="137246.A0A401TFK1"/>
<name>A0A401TFK1_CHIPU</name>
<evidence type="ECO:0000313" key="2">
    <source>
        <dbReference type="Proteomes" id="UP000287033"/>
    </source>
</evidence>
<dbReference type="Gene3D" id="2.60.120.970">
    <property type="match status" value="1"/>
</dbReference>
<sequence>IDDYEFSDSGDLGRLTKRKEPKFVHMGPTNPHLILMVLPPHRLDSKQQQSHRKKRALDTAYCFRYFTMKSSFICSNTQVKNQYSV</sequence>
<proteinExistence type="predicted"/>
<dbReference type="EMBL" id="BEZZ01052022">
    <property type="protein sequence ID" value="GCC41408.1"/>
    <property type="molecule type" value="Genomic_DNA"/>
</dbReference>
<dbReference type="OrthoDB" id="8863549at2759"/>
<protein>
    <submittedName>
        <fullName evidence="1">Uncharacterized protein</fullName>
    </submittedName>
</protein>
<comment type="caution">
    <text evidence="1">The sequence shown here is derived from an EMBL/GenBank/DDBJ whole genome shotgun (WGS) entry which is preliminary data.</text>
</comment>
<organism evidence="1 2">
    <name type="scientific">Chiloscyllium punctatum</name>
    <name type="common">Brownbanded bambooshark</name>
    <name type="synonym">Hemiscyllium punctatum</name>
    <dbReference type="NCBI Taxonomy" id="137246"/>
    <lineage>
        <taxon>Eukaryota</taxon>
        <taxon>Metazoa</taxon>
        <taxon>Chordata</taxon>
        <taxon>Craniata</taxon>
        <taxon>Vertebrata</taxon>
        <taxon>Chondrichthyes</taxon>
        <taxon>Elasmobranchii</taxon>
        <taxon>Galeomorphii</taxon>
        <taxon>Galeoidea</taxon>
        <taxon>Orectolobiformes</taxon>
        <taxon>Hemiscylliidae</taxon>
        <taxon>Chiloscyllium</taxon>
    </lineage>
</organism>
<keyword evidence="2" id="KW-1185">Reference proteome</keyword>
<evidence type="ECO:0000313" key="1">
    <source>
        <dbReference type="EMBL" id="GCC41408.1"/>
    </source>
</evidence>
<dbReference type="Proteomes" id="UP000287033">
    <property type="component" value="Unassembled WGS sequence"/>
</dbReference>